<keyword evidence="3" id="KW-1185">Reference proteome</keyword>
<comment type="caution">
    <text evidence="2">The sequence shown here is derived from an EMBL/GenBank/DDBJ whole genome shotgun (WGS) entry which is preliminary data.</text>
</comment>
<evidence type="ECO:0000256" key="1">
    <source>
        <dbReference type="SAM" id="MobiDB-lite"/>
    </source>
</evidence>
<sequence>MQGLRVPKSQSRLERHQDLEGMQGEDRLRRLRACNGTTMEGRPTIERDCSGSCSGAEAGETRSQLAWDCDDVE</sequence>
<accession>A0A1M2VWN6</accession>
<gene>
    <name evidence="2" type="ORF">TRAPUB_11461</name>
</gene>
<proteinExistence type="predicted"/>
<reference evidence="2 3" key="1">
    <citation type="submission" date="2016-10" db="EMBL/GenBank/DDBJ databases">
        <title>Genome sequence of the basidiomycete white-rot fungus Trametes pubescens.</title>
        <authorList>
            <person name="Makela M.R."/>
            <person name="Granchi Z."/>
            <person name="Peng M."/>
            <person name="De Vries R.P."/>
            <person name="Grigoriev I."/>
            <person name="Riley R."/>
            <person name="Hilden K."/>
        </authorList>
    </citation>
    <scope>NUCLEOTIDE SEQUENCE [LARGE SCALE GENOMIC DNA]</scope>
    <source>
        <strain evidence="2 3">FBCC735</strain>
    </source>
</reference>
<evidence type="ECO:0000313" key="2">
    <source>
        <dbReference type="EMBL" id="OJT11988.1"/>
    </source>
</evidence>
<dbReference type="AlphaFoldDB" id="A0A1M2VWN6"/>
<name>A0A1M2VWN6_TRAPU</name>
<feature type="compositionally biased region" description="Basic and acidic residues" evidence="1">
    <location>
        <begin position="11"/>
        <end position="24"/>
    </location>
</feature>
<evidence type="ECO:0000313" key="3">
    <source>
        <dbReference type="Proteomes" id="UP000184267"/>
    </source>
</evidence>
<feature type="region of interest" description="Disordered" evidence="1">
    <location>
        <begin position="1"/>
        <end position="24"/>
    </location>
</feature>
<protein>
    <submittedName>
        <fullName evidence="2">Uncharacterized protein</fullName>
    </submittedName>
</protein>
<dbReference type="EMBL" id="MNAD01000545">
    <property type="protein sequence ID" value="OJT11988.1"/>
    <property type="molecule type" value="Genomic_DNA"/>
</dbReference>
<organism evidence="2 3">
    <name type="scientific">Trametes pubescens</name>
    <name type="common">White-rot fungus</name>
    <dbReference type="NCBI Taxonomy" id="154538"/>
    <lineage>
        <taxon>Eukaryota</taxon>
        <taxon>Fungi</taxon>
        <taxon>Dikarya</taxon>
        <taxon>Basidiomycota</taxon>
        <taxon>Agaricomycotina</taxon>
        <taxon>Agaricomycetes</taxon>
        <taxon>Polyporales</taxon>
        <taxon>Polyporaceae</taxon>
        <taxon>Trametes</taxon>
    </lineage>
</organism>
<dbReference type="Proteomes" id="UP000184267">
    <property type="component" value="Unassembled WGS sequence"/>
</dbReference>